<protein>
    <recommendedName>
        <fullName evidence="3">Phr family secreted Rap phosphatase inhibitor</fullName>
    </recommendedName>
</protein>
<keyword evidence="2" id="KW-1185">Reference proteome</keyword>
<evidence type="ECO:0000313" key="2">
    <source>
        <dbReference type="Proteomes" id="UP000596739"/>
    </source>
</evidence>
<dbReference type="EMBL" id="JAENHN010000025">
    <property type="protein sequence ID" value="MBK1810530.1"/>
    <property type="molecule type" value="Genomic_DNA"/>
</dbReference>
<proteinExistence type="predicted"/>
<dbReference type="Proteomes" id="UP000596739">
    <property type="component" value="Unassembled WGS sequence"/>
</dbReference>
<name>A0ABS1EME8_9CLOT</name>
<gene>
    <name evidence="1" type="ORF">JHL18_07765</name>
</gene>
<evidence type="ECO:0008006" key="3">
    <source>
        <dbReference type="Google" id="ProtNLM"/>
    </source>
</evidence>
<evidence type="ECO:0000313" key="1">
    <source>
        <dbReference type="EMBL" id="MBK1810530.1"/>
    </source>
</evidence>
<sequence length="47" mass="4858">MKNKVAKIIFGVILLGAIIIPSFGGVNTTIGNGRITTLGYDTPNPGN</sequence>
<organism evidence="1 2">
    <name type="scientific">Clostridium yunnanense</name>
    <dbReference type="NCBI Taxonomy" id="2800325"/>
    <lineage>
        <taxon>Bacteria</taxon>
        <taxon>Bacillati</taxon>
        <taxon>Bacillota</taxon>
        <taxon>Clostridia</taxon>
        <taxon>Eubacteriales</taxon>
        <taxon>Clostridiaceae</taxon>
        <taxon>Clostridium</taxon>
    </lineage>
</organism>
<accession>A0ABS1EME8</accession>
<reference evidence="2" key="1">
    <citation type="submission" date="2021-01" db="EMBL/GenBank/DDBJ databases">
        <title>Genome public.</title>
        <authorList>
            <person name="Liu C."/>
            <person name="Sun Q."/>
        </authorList>
    </citation>
    <scope>NUCLEOTIDE SEQUENCE [LARGE SCALE GENOMIC DNA]</scope>
    <source>
        <strain evidence="2">YIM B02505</strain>
    </source>
</reference>
<comment type="caution">
    <text evidence="1">The sequence shown here is derived from an EMBL/GenBank/DDBJ whole genome shotgun (WGS) entry which is preliminary data.</text>
</comment>
<dbReference type="RefSeq" id="WP_200267818.1">
    <property type="nucleotide sequence ID" value="NZ_JAENHN010000025.1"/>
</dbReference>